<dbReference type="AlphaFoldDB" id="A0A2T5MBY1"/>
<protein>
    <submittedName>
        <fullName evidence="10">Mammalian cell entry protein</fullName>
    </submittedName>
</protein>
<keyword evidence="2" id="KW-1003">Cell membrane</keyword>
<comment type="subcellular location">
    <subcellularLocation>
        <location evidence="1">Cell inner membrane</location>
    </subcellularLocation>
</comment>
<dbReference type="PANTHER" id="PTHR30462">
    <property type="entry name" value="INTERMEMBRANE TRANSPORT PROTEIN PQIB-RELATED"/>
    <property type="match status" value="1"/>
</dbReference>
<reference evidence="10 11" key="1">
    <citation type="submission" date="2018-04" db="EMBL/GenBank/DDBJ databases">
        <title>Novel species isolated from glacier.</title>
        <authorList>
            <person name="Liu Q."/>
            <person name="Xin Y.-H."/>
        </authorList>
    </citation>
    <scope>NUCLEOTIDE SEQUENCE [LARGE SCALE GENOMIC DNA]</scope>
    <source>
        <strain evidence="10 11">GT1R17</strain>
    </source>
</reference>
<evidence type="ECO:0000256" key="7">
    <source>
        <dbReference type="SAM" id="MobiDB-lite"/>
    </source>
</evidence>
<dbReference type="OrthoDB" id="9806984at2"/>
<accession>A0A2T5MBY1</accession>
<feature type="domain" description="Mce/MlaD" evidence="9">
    <location>
        <begin position="167"/>
        <end position="234"/>
    </location>
</feature>
<sequence length="550" mass="59120">MSTPESPDYARKLPTPEVKPPRRGSLSLIWLVPLVAALAGLVLVVRGVLQSGPTITITFDSAEGLEADKTEVKYKDVVIGKVRNLALSSDRSHVVVTVDLSKNASSIAVDDTRFWVERPRVGLGGISGISTLLSGAYLGVDIGNSTNEQTEFVGLEKPPAIAHDLKGRRFMLHTTDASSLTVGSPAYFRKMPVGRITAAELDANGKGVTIQVFINAPYDKFVGTNTRFWNASGVDLTLNAAGLKVSTQSVATVLAGGIAFQAYSEDKPGEPAKENAEFTLFSDQMTALAPPDGIGIDIRMVFGQSTRGLTVGSPVDFRGITLGVVKSIQIDYDPNTRVFFTNVDAVVYPERMGPVYHTLLKAEQSLGLAPTDMVALLVGQGMRGQMRTGNLLTGQSYVSLDVIARAKPVKFDPDTRPLIIPTTPGNLEEVQAQIQNIARKLDAVPFDKIGNNLNDTLRSADSVFKQLDKDLAPQAKKMLEEAQRTLQSLDQNLVSPDAPLQQNAGRTLEQIDAASRSLRALADYLEKHPESLLRGKPVVAEPAAPKEAAP</sequence>
<proteinExistence type="predicted"/>
<dbReference type="GO" id="GO:0005886">
    <property type="term" value="C:plasma membrane"/>
    <property type="evidence" value="ECO:0007669"/>
    <property type="project" value="UniProtKB-SubCell"/>
</dbReference>
<name>A0A2T5MBY1_9GAMM</name>
<organism evidence="10 11">
    <name type="scientific">Stenotrophobium rhamnosiphilum</name>
    <dbReference type="NCBI Taxonomy" id="2029166"/>
    <lineage>
        <taxon>Bacteria</taxon>
        <taxon>Pseudomonadati</taxon>
        <taxon>Pseudomonadota</taxon>
        <taxon>Gammaproteobacteria</taxon>
        <taxon>Nevskiales</taxon>
        <taxon>Nevskiaceae</taxon>
        <taxon>Stenotrophobium</taxon>
    </lineage>
</organism>
<feature type="domain" description="Mce/MlaD" evidence="9">
    <location>
        <begin position="296"/>
        <end position="401"/>
    </location>
</feature>
<dbReference type="PANTHER" id="PTHR30462:SF0">
    <property type="entry name" value="INTERMEMBRANE TRANSPORT PROTEIN YEBT"/>
    <property type="match status" value="1"/>
</dbReference>
<keyword evidence="3" id="KW-0997">Cell inner membrane</keyword>
<evidence type="ECO:0000259" key="9">
    <source>
        <dbReference type="Pfam" id="PF02470"/>
    </source>
</evidence>
<dbReference type="EMBL" id="QANS01000007">
    <property type="protein sequence ID" value="PTU30086.1"/>
    <property type="molecule type" value="Genomic_DNA"/>
</dbReference>
<dbReference type="Proteomes" id="UP000244248">
    <property type="component" value="Unassembled WGS sequence"/>
</dbReference>
<feature type="domain" description="Mce/MlaD" evidence="9">
    <location>
        <begin position="52"/>
        <end position="141"/>
    </location>
</feature>
<evidence type="ECO:0000313" key="11">
    <source>
        <dbReference type="Proteomes" id="UP000244248"/>
    </source>
</evidence>
<evidence type="ECO:0000256" key="8">
    <source>
        <dbReference type="SAM" id="Phobius"/>
    </source>
</evidence>
<dbReference type="Pfam" id="PF02470">
    <property type="entry name" value="MlaD"/>
    <property type="match status" value="3"/>
</dbReference>
<evidence type="ECO:0000256" key="6">
    <source>
        <dbReference type="ARBA" id="ARBA00023136"/>
    </source>
</evidence>
<evidence type="ECO:0000256" key="1">
    <source>
        <dbReference type="ARBA" id="ARBA00004533"/>
    </source>
</evidence>
<comment type="caution">
    <text evidence="10">The sequence shown here is derived from an EMBL/GenBank/DDBJ whole genome shotgun (WGS) entry which is preliminary data.</text>
</comment>
<keyword evidence="5 8" id="KW-1133">Transmembrane helix</keyword>
<feature type="region of interest" description="Disordered" evidence="7">
    <location>
        <begin position="1"/>
        <end position="22"/>
    </location>
</feature>
<evidence type="ECO:0000256" key="3">
    <source>
        <dbReference type="ARBA" id="ARBA00022519"/>
    </source>
</evidence>
<evidence type="ECO:0000256" key="4">
    <source>
        <dbReference type="ARBA" id="ARBA00022692"/>
    </source>
</evidence>
<dbReference type="InterPro" id="IPR051800">
    <property type="entry name" value="PqiA-PqiB_transport"/>
</dbReference>
<feature type="transmembrane region" description="Helical" evidence="8">
    <location>
        <begin position="28"/>
        <end position="49"/>
    </location>
</feature>
<gene>
    <name evidence="10" type="ORF">CJD38_16190</name>
</gene>
<dbReference type="RefSeq" id="WP_107941432.1">
    <property type="nucleotide sequence ID" value="NZ_QANS01000007.1"/>
</dbReference>
<keyword evidence="4 8" id="KW-0812">Transmembrane</keyword>
<evidence type="ECO:0000256" key="5">
    <source>
        <dbReference type="ARBA" id="ARBA00022989"/>
    </source>
</evidence>
<dbReference type="InterPro" id="IPR003399">
    <property type="entry name" value="Mce/MlaD"/>
</dbReference>
<keyword evidence="11" id="KW-1185">Reference proteome</keyword>
<evidence type="ECO:0000256" key="2">
    <source>
        <dbReference type="ARBA" id="ARBA00022475"/>
    </source>
</evidence>
<keyword evidence="6 8" id="KW-0472">Membrane</keyword>
<evidence type="ECO:0000313" key="10">
    <source>
        <dbReference type="EMBL" id="PTU30086.1"/>
    </source>
</evidence>